<evidence type="ECO:0000313" key="1">
    <source>
        <dbReference type="EMBL" id="MBU9723158.1"/>
    </source>
</evidence>
<name>A0ABS6JX33_9BACI</name>
<comment type="caution">
    <text evidence="1">The sequence shown here is derived from an EMBL/GenBank/DDBJ whole genome shotgun (WGS) entry which is preliminary data.</text>
</comment>
<protein>
    <submittedName>
        <fullName evidence="1">Uncharacterized protein</fullName>
    </submittedName>
</protein>
<reference evidence="1 2" key="1">
    <citation type="submission" date="2021-06" db="EMBL/GenBank/DDBJ databases">
        <title>Bacillus sp. RD4P76, an endophyte from a halophyte.</title>
        <authorList>
            <person name="Sun J.-Q."/>
        </authorList>
    </citation>
    <scope>NUCLEOTIDE SEQUENCE [LARGE SCALE GENOMIC DNA]</scope>
    <source>
        <strain evidence="1 2">JCM 17098</strain>
    </source>
</reference>
<evidence type="ECO:0000313" key="2">
    <source>
        <dbReference type="Proteomes" id="UP000790580"/>
    </source>
</evidence>
<proteinExistence type="predicted"/>
<keyword evidence="2" id="KW-1185">Reference proteome</keyword>
<gene>
    <name evidence="1" type="ORF">KS407_17200</name>
</gene>
<sequence>MGKKKNKSKKRTRKQNKKQIKDNYSFKEMDMTFKGAHDFQQLYLLAKEFGLKEPKFEEAFQKFEESYNQYKVLKIIPDRFNHFFAKKGWIAFENLNFPLMEKCVKLAEQGNPIEAEDALIKYFTNRKQVNFLANRLMALKEFQPRRTLMLNALEDHFSGRYHASVPLFLMMIDGFVNDFEHIGFFAENVELTVWDTIAAHDSGLGAITKIFGESRKKTTDEEVNLPYRNGILHGRDLGYANVKVSSKALSTLLALRDWADAIKAGKKGIDKEFVPPSFEETMTQVASFLEQYQETQKQKEHMNNWVKRELTVGEDLSEKGEVSDYSENTPERALIEFHYYLVEKNYGKMAKKVSKHITKDKTVGKLAGELREIFIGKKLVDFKLVNVYDNAPAISEIEMLLEFEREEEHTTYEIIHKFRLSYEDENGETVARGYKEAEWRIMIRPIQELEYLHIRKGT</sequence>
<dbReference type="EMBL" id="JAHQCR010000070">
    <property type="protein sequence ID" value="MBU9723158.1"/>
    <property type="molecule type" value="Genomic_DNA"/>
</dbReference>
<dbReference type="RefSeq" id="WP_088076830.1">
    <property type="nucleotide sequence ID" value="NZ_JAHQCR010000070.1"/>
</dbReference>
<accession>A0ABS6JX33</accession>
<dbReference type="Proteomes" id="UP000790580">
    <property type="component" value="Unassembled WGS sequence"/>
</dbReference>
<organism evidence="1 2">
    <name type="scientific">Evansella alkalicola</name>
    <dbReference type="NCBI Taxonomy" id="745819"/>
    <lineage>
        <taxon>Bacteria</taxon>
        <taxon>Bacillati</taxon>
        <taxon>Bacillota</taxon>
        <taxon>Bacilli</taxon>
        <taxon>Bacillales</taxon>
        <taxon>Bacillaceae</taxon>
        <taxon>Evansella</taxon>
    </lineage>
</organism>